<dbReference type="EMBL" id="GBRH01266438">
    <property type="protein sequence ID" value="JAD31457.1"/>
    <property type="molecule type" value="Transcribed_RNA"/>
</dbReference>
<sequence length="16" mass="1835">MTIFVQFVMQSSTDSN</sequence>
<name>A0A0A8Z9C2_ARUDO</name>
<accession>A0A0A8Z9C2</accession>
<organism evidence="1">
    <name type="scientific">Arundo donax</name>
    <name type="common">Giant reed</name>
    <name type="synonym">Donax arundinaceus</name>
    <dbReference type="NCBI Taxonomy" id="35708"/>
    <lineage>
        <taxon>Eukaryota</taxon>
        <taxon>Viridiplantae</taxon>
        <taxon>Streptophyta</taxon>
        <taxon>Embryophyta</taxon>
        <taxon>Tracheophyta</taxon>
        <taxon>Spermatophyta</taxon>
        <taxon>Magnoliopsida</taxon>
        <taxon>Liliopsida</taxon>
        <taxon>Poales</taxon>
        <taxon>Poaceae</taxon>
        <taxon>PACMAD clade</taxon>
        <taxon>Arundinoideae</taxon>
        <taxon>Arundineae</taxon>
        <taxon>Arundo</taxon>
    </lineage>
</organism>
<reference evidence="1" key="1">
    <citation type="submission" date="2014-09" db="EMBL/GenBank/DDBJ databases">
        <authorList>
            <person name="Magalhaes I.L.F."/>
            <person name="Oliveira U."/>
            <person name="Santos F.R."/>
            <person name="Vidigal T.H.D.A."/>
            <person name="Brescovit A.D."/>
            <person name="Santos A.J."/>
        </authorList>
    </citation>
    <scope>NUCLEOTIDE SEQUENCE</scope>
    <source>
        <tissue evidence="1">Shoot tissue taken approximately 20 cm above the soil surface</tissue>
    </source>
</reference>
<reference evidence="1" key="2">
    <citation type="journal article" date="2015" name="Data Brief">
        <title>Shoot transcriptome of the giant reed, Arundo donax.</title>
        <authorList>
            <person name="Barrero R.A."/>
            <person name="Guerrero F.D."/>
            <person name="Moolhuijzen P."/>
            <person name="Goolsby J.A."/>
            <person name="Tidwell J."/>
            <person name="Bellgard S.E."/>
            <person name="Bellgard M.I."/>
        </authorList>
    </citation>
    <scope>NUCLEOTIDE SEQUENCE</scope>
    <source>
        <tissue evidence="1">Shoot tissue taken approximately 20 cm above the soil surface</tissue>
    </source>
</reference>
<protein>
    <submittedName>
        <fullName evidence="1">Uncharacterized protein</fullName>
    </submittedName>
</protein>
<dbReference type="AlphaFoldDB" id="A0A0A8Z9C2"/>
<proteinExistence type="predicted"/>
<evidence type="ECO:0000313" key="1">
    <source>
        <dbReference type="EMBL" id="JAD31457.1"/>
    </source>
</evidence>